<feature type="compositionally biased region" description="Basic residues" evidence="3">
    <location>
        <begin position="187"/>
        <end position="205"/>
    </location>
</feature>
<evidence type="ECO:0000256" key="3">
    <source>
        <dbReference type="SAM" id="MobiDB-lite"/>
    </source>
</evidence>
<dbReference type="SUPFAM" id="SSF57959">
    <property type="entry name" value="Leucine zipper domain"/>
    <property type="match status" value="1"/>
</dbReference>
<evidence type="ECO:0000313" key="4">
    <source>
        <dbReference type="EMBL" id="EMS54685.1"/>
    </source>
</evidence>
<proteinExistence type="predicted"/>
<feature type="compositionally biased region" description="Polar residues" evidence="3">
    <location>
        <begin position="174"/>
        <end position="185"/>
    </location>
</feature>
<dbReference type="EMBL" id="KD179158">
    <property type="protein sequence ID" value="EMS54685.1"/>
    <property type="molecule type" value="Genomic_DNA"/>
</dbReference>
<gene>
    <name evidence="4" type="ORF">TRIUR3_17772</name>
</gene>
<organism evidence="4">
    <name type="scientific">Triticum urartu</name>
    <name type="common">Red wild einkorn</name>
    <name type="synonym">Crithodium urartu</name>
    <dbReference type="NCBI Taxonomy" id="4572"/>
    <lineage>
        <taxon>Eukaryota</taxon>
        <taxon>Viridiplantae</taxon>
        <taxon>Streptophyta</taxon>
        <taxon>Embryophyta</taxon>
        <taxon>Tracheophyta</taxon>
        <taxon>Spermatophyta</taxon>
        <taxon>Magnoliopsida</taxon>
        <taxon>Liliopsida</taxon>
        <taxon>Poales</taxon>
        <taxon>Poaceae</taxon>
        <taxon>BOP clade</taxon>
        <taxon>Pooideae</taxon>
        <taxon>Triticodae</taxon>
        <taxon>Triticeae</taxon>
        <taxon>Triticinae</taxon>
        <taxon>Triticum</taxon>
    </lineage>
</organism>
<dbReference type="PANTHER" id="PTHR23334">
    <property type="entry name" value="CCAAT/ENHANCER BINDING PROTEIN"/>
    <property type="match status" value="1"/>
</dbReference>
<name>M7ZQP7_TRIUA</name>
<dbReference type="PANTHER" id="PTHR23334:SF67">
    <property type="entry name" value="BZIP DOMAIN-CONTAINING PROTEIN"/>
    <property type="match status" value="1"/>
</dbReference>
<dbReference type="GO" id="GO:0000981">
    <property type="term" value="F:DNA-binding transcription factor activity, RNA polymerase II-specific"/>
    <property type="evidence" value="ECO:0007669"/>
    <property type="project" value="TreeGrafter"/>
</dbReference>
<accession>M7ZQP7</accession>
<dbReference type="CDD" id="cd14686">
    <property type="entry name" value="bZIP"/>
    <property type="match status" value="1"/>
</dbReference>
<dbReference type="Pfam" id="PF07716">
    <property type="entry name" value="bZIP_2"/>
    <property type="match status" value="1"/>
</dbReference>
<dbReference type="OMA" id="TYLHPAM"/>
<keyword evidence="1" id="KW-0805">Transcription regulation</keyword>
<feature type="compositionally biased region" description="Basic and acidic residues" evidence="3">
    <location>
        <begin position="1"/>
        <end position="11"/>
    </location>
</feature>
<keyword evidence="2" id="KW-0804">Transcription</keyword>
<protein>
    <submittedName>
        <fullName evidence="4">Uncharacterized protein</fullName>
    </submittedName>
</protein>
<evidence type="ECO:0000256" key="2">
    <source>
        <dbReference type="ARBA" id="ARBA00023163"/>
    </source>
</evidence>
<sequence>MDDDIGRKASNPEKGNQVNANKRRKSTRKRCWLFPTAAPPTSHPPPAAQLRIGVAIKGPGRDSSRLRVSSTQAGWPVHSSQLVLRFPPACHRKNDRGLFLRTMDDGDIDFTNPETYLHPAMDSYFDDILKDPEHLACTHTHACCNLHVRHDLAHHTQTCVHVHTKILREESDDVAQTSESPQENNGPKKRPPGNRAAVRKYREKKKAHTTLLEEEVARLKALNKQLVGRLQSHSALEAEASRLRCLLVDIRGRIDGELGAFPYKRPVKNKDLADQGSSLGGARQVRLRCNDPPYCSPEMQAMTMDDDDVMSSEVLGQGAGDIANNQWLPGLPDDVKR</sequence>
<dbReference type="eggNOG" id="ENOG502QVJ4">
    <property type="taxonomic scope" value="Eukaryota"/>
</dbReference>
<feature type="region of interest" description="Disordered" evidence="3">
    <location>
        <begin position="1"/>
        <end position="29"/>
    </location>
</feature>
<evidence type="ECO:0000256" key="1">
    <source>
        <dbReference type="ARBA" id="ARBA00023015"/>
    </source>
</evidence>
<reference evidence="4" key="1">
    <citation type="journal article" date="2013" name="Nature">
        <title>Draft genome of the wheat A-genome progenitor Triticum urartu.</title>
        <authorList>
            <person name="Ling H.Q."/>
            <person name="Zhao S."/>
            <person name="Liu D."/>
            <person name="Wang J."/>
            <person name="Sun H."/>
            <person name="Zhang C."/>
            <person name="Fan H."/>
            <person name="Li D."/>
            <person name="Dong L."/>
            <person name="Tao Y."/>
            <person name="Gao C."/>
            <person name="Wu H."/>
            <person name="Li Y."/>
            <person name="Cui Y."/>
            <person name="Guo X."/>
            <person name="Zheng S."/>
            <person name="Wang B."/>
            <person name="Yu K."/>
            <person name="Liang Q."/>
            <person name="Yang W."/>
            <person name="Lou X."/>
            <person name="Chen J."/>
            <person name="Feng M."/>
            <person name="Jian J."/>
            <person name="Zhang X."/>
            <person name="Luo G."/>
            <person name="Jiang Y."/>
            <person name="Liu J."/>
            <person name="Wang Z."/>
            <person name="Sha Y."/>
            <person name="Zhang B."/>
            <person name="Wu H."/>
            <person name="Tang D."/>
            <person name="Shen Q."/>
            <person name="Xue P."/>
            <person name="Zou S."/>
            <person name="Wang X."/>
            <person name="Liu X."/>
            <person name="Wang F."/>
            <person name="Yang Y."/>
            <person name="An X."/>
            <person name="Dong Z."/>
            <person name="Zhang K."/>
            <person name="Zhang X."/>
            <person name="Luo M.C."/>
            <person name="Dvorak J."/>
            <person name="Tong Y."/>
            <person name="Wang J."/>
            <person name="Yang H."/>
            <person name="Li Z."/>
            <person name="Wang D."/>
            <person name="Zhang A."/>
            <person name="Wang J."/>
        </authorList>
    </citation>
    <scope>NUCLEOTIDE SEQUENCE</scope>
</reference>
<dbReference type="Gene3D" id="1.20.5.170">
    <property type="match status" value="1"/>
</dbReference>
<dbReference type="InterPro" id="IPR046347">
    <property type="entry name" value="bZIP_sf"/>
</dbReference>
<dbReference type="InterPro" id="IPR004827">
    <property type="entry name" value="bZIP"/>
</dbReference>
<dbReference type="GO" id="GO:0000978">
    <property type="term" value="F:RNA polymerase II cis-regulatory region sequence-specific DNA binding"/>
    <property type="evidence" value="ECO:0007669"/>
    <property type="project" value="TreeGrafter"/>
</dbReference>
<dbReference type="SMART" id="SM00338">
    <property type="entry name" value="BRLZ"/>
    <property type="match status" value="1"/>
</dbReference>
<dbReference type="AlphaFoldDB" id="M7ZQP7"/>
<feature type="region of interest" description="Disordered" evidence="3">
    <location>
        <begin position="172"/>
        <end position="205"/>
    </location>
</feature>
<dbReference type="STRING" id="4572.M7ZQP7"/>
<dbReference type="InterPro" id="IPR031106">
    <property type="entry name" value="C/EBP"/>
</dbReference>
<dbReference type="GO" id="GO:0006351">
    <property type="term" value="P:DNA-templated transcription"/>
    <property type="evidence" value="ECO:0007669"/>
    <property type="project" value="InterPro"/>
</dbReference>